<dbReference type="InterPro" id="IPR012337">
    <property type="entry name" value="RNaseH-like_sf"/>
</dbReference>
<name>A0AAV8VV65_9CUCU</name>
<protein>
    <recommendedName>
        <fullName evidence="1">RNase H type-1 domain-containing protein</fullName>
    </recommendedName>
</protein>
<dbReference type="AlphaFoldDB" id="A0AAV8VV65"/>
<comment type="caution">
    <text evidence="2">The sequence shown here is derived from an EMBL/GenBank/DDBJ whole genome shotgun (WGS) entry which is preliminary data.</text>
</comment>
<dbReference type="PROSITE" id="PS50879">
    <property type="entry name" value="RNASE_H_1"/>
    <property type="match status" value="1"/>
</dbReference>
<accession>A0AAV8VV65</accession>
<gene>
    <name evidence="2" type="ORF">NQ315_002619</name>
</gene>
<proteinExistence type="predicted"/>
<evidence type="ECO:0000313" key="3">
    <source>
        <dbReference type="Proteomes" id="UP001159042"/>
    </source>
</evidence>
<evidence type="ECO:0000313" key="2">
    <source>
        <dbReference type="EMBL" id="KAJ8917924.1"/>
    </source>
</evidence>
<dbReference type="EMBL" id="JANEYG010000029">
    <property type="protein sequence ID" value="KAJ8917924.1"/>
    <property type="molecule type" value="Genomic_DNA"/>
</dbReference>
<sequence length="406" mass="45484">MDLRRIVGKNWGLNPRVLHWVYTAVIKPRLQYGAVVWWPCVDRVTVAKRLTRTQRLACLGITGAMRTTPTAALEVLLGLPSLSTWIVKEAMAAYLRIRDAGSWKAKGRAEGHAAIALRAESEVPLSAMKVTEAEDRLRLKRSYSTTFPTREQWKQEGNMFPPGSLVCYTDGSRMRDEYSGAGMYLENSGAQQSYSLGSYATVFQAKVFAILMTAHREDVRNCAEERIFICSDSQAALRAVSSPRTRSILVQECRDVLESLAGQREVELVWVPGHMGIPGNERADQLARLGSGQPCQGPEPILGITRGSIRAILSKWAYQRLGMSWRMNTGCRQAHDFLDGPDKSRTVWLLNLGRRNLNQMVGILTGHCRLRRHLYLIGIEESPLCSKCGEGEDTPHTLFRAMCSFR</sequence>
<dbReference type="InterPro" id="IPR002156">
    <property type="entry name" value="RNaseH_domain"/>
</dbReference>
<dbReference type="GO" id="GO:0003676">
    <property type="term" value="F:nucleic acid binding"/>
    <property type="evidence" value="ECO:0007669"/>
    <property type="project" value="InterPro"/>
</dbReference>
<dbReference type="CDD" id="cd09276">
    <property type="entry name" value="Rnase_HI_RT_non_LTR"/>
    <property type="match status" value="1"/>
</dbReference>
<reference evidence="2 3" key="1">
    <citation type="journal article" date="2023" name="Insect Mol. Biol.">
        <title>Genome sequencing provides insights into the evolution of gene families encoding plant cell wall-degrading enzymes in longhorned beetles.</title>
        <authorList>
            <person name="Shin N.R."/>
            <person name="Okamura Y."/>
            <person name="Kirsch R."/>
            <person name="Pauchet Y."/>
        </authorList>
    </citation>
    <scope>NUCLEOTIDE SEQUENCE [LARGE SCALE GENOMIC DNA]</scope>
    <source>
        <strain evidence="2">EAD_L_NR</strain>
    </source>
</reference>
<dbReference type="InterPro" id="IPR036397">
    <property type="entry name" value="RNaseH_sf"/>
</dbReference>
<organism evidence="2 3">
    <name type="scientific">Exocentrus adspersus</name>
    <dbReference type="NCBI Taxonomy" id="1586481"/>
    <lineage>
        <taxon>Eukaryota</taxon>
        <taxon>Metazoa</taxon>
        <taxon>Ecdysozoa</taxon>
        <taxon>Arthropoda</taxon>
        <taxon>Hexapoda</taxon>
        <taxon>Insecta</taxon>
        <taxon>Pterygota</taxon>
        <taxon>Neoptera</taxon>
        <taxon>Endopterygota</taxon>
        <taxon>Coleoptera</taxon>
        <taxon>Polyphaga</taxon>
        <taxon>Cucujiformia</taxon>
        <taxon>Chrysomeloidea</taxon>
        <taxon>Cerambycidae</taxon>
        <taxon>Lamiinae</taxon>
        <taxon>Acanthocinini</taxon>
        <taxon>Exocentrus</taxon>
    </lineage>
</organism>
<dbReference type="Gene3D" id="3.30.420.10">
    <property type="entry name" value="Ribonuclease H-like superfamily/Ribonuclease H"/>
    <property type="match status" value="1"/>
</dbReference>
<evidence type="ECO:0000259" key="1">
    <source>
        <dbReference type="PROSITE" id="PS50879"/>
    </source>
</evidence>
<dbReference type="GO" id="GO:0004523">
    <property type="term" value="F:RNA-DNA hybrid ribonuclease activity"/>
    <property type="evidence" value="ECO:0007669"/>
    <property type="project" value="InterPro"/>
</dbReference>
<keyword evidence="3" id="KW-1185">Reference proteome</keyword>
<dbReference type="Pfam" id="PF00075">
    <property type="entry name" value="RNase_H"/>
    <property type="match status" value="1"/>
</dbReference>
<dbReference type="SUPFAM" id="SSF53098">
    <property type="entry name" value="Ribonuclease H-like"/>
    <property type="match status" value="1"/>
</dbReference>
<dbReference type="Proteomes" id="UP001159042">
    <property type="component" value="Unassembled WGS sequence"/>
</dbReference>
<feature type="domain" description="RNase H type-1" evidence="1">
    <location>
        <begin position="161"/>
        <end position="292"/>
    </location>
</feature>